<dbReference type="KEGG" id="glz:GLAREA_07231"/>
<proteinExistence type="predicted"/>
<protein>
    <submittedName>
        <fullName evidence="1">Uncharacterized protein</fullName>
    </submittedName>
</protein>
<evidence type="ECO:0000313" key="1">
    <source>
        <dbReference type="EMBL" id="EPE34218.1"/>
    </source>
</evidence>
<evidence type="ECO:0000313" key="2">
    <source>
        <dbReference type="Proteomes" id="UP000016922"/>
    </source>
</evidence>
<organism evidence="1 2">
    <name type="scientific">Glarea lozoyensis (strain ATCC 20868 / MF5171)</name>
    <dbReference type="NCBI Taxonomy" id="1116229"/>
    <lineage>
        <taxon>Eukaryota</taxon>
        <taxon>Fungi</taxon>
        <taxon>Dikarya</taxon>
        <taxon>Ascomycota</taxon>
        <taxon>Pezizomycotina</taxon>
        <taxon>Leotiomycetes</taxon>
        <taxon>Helotiales</taxon>
        <taxon>Helotiaceae</taxon>
        <taxon>Glarea</taxon>
    </lineage>
</organism>
<accession>S3E7B4</accession>
<dbReference type="HOGENOM" id="CLU_1970773_0_0_1"/>
<name>S3E7B4_GLAL2</name>
<dbReference type="RefSeq" id="XP_008079370.1">
    <property type="nucleotide sequence ID" value="XM_008081179.1"/>
</dbReference>
<dbReference type="GeneID" id="19466284"/>
<sequence>MSKSAKENEQVRRSAFMAVDLTPTPAEYLSLAAQMLVVSHWTTVPQDDWPVESVYHQLSVFLPLEEERAEHLRRGSTPNNTWWLRRRYCHWRKLLGQVKARGNNDSDDFITMNWEDEIIGIKPFINS</sequence>
<gene>
    <name evidence="1" type="ORF">GLAREA_07231</name>
</gene>
<dbReference type="EMBL" id="KE145357">
    <property type="protein sequence ID" value="EPE34218.1"/>
    <property type="molecule type" value="Genomic_DNA"/>
</dbReference>
<reference evidence="1 2" key="1">
    <citation type="journal article" date="2013" name="BMC Genomics">
        <title>Genomics-driven discovery of the pneumocandin biosynthetic gene cluster in the fungus Glarea lozoyensis.</title>
        <authorList>
            <person name="Chen L."/>
            <person name="Yue Q."/>
            <person name="Zhang X."/>
            <person name="Xiang M."/>
            <person name="Wang C."/>
            <person name="Li S."/>
            <person name="Che Y."/>
            <person name="Ortiz-Lopez F.J."/>
            <person name="Bills G.F."/>
            <person name="Liu X."/>
            <person name="An Z."/>
        </authorList>
    </citation>
    <scope>NUCLEOTIDE SEQUENCE [LARGE SCALE GENOMIC DNA]</scope>
    <source>
        <strain evidence="2">ATCC 20868 / MF5171</strain>
    </source>
</reference>
<keyword evidence="2" id="KW-1185">Reference proteome</keyword>
<dbReference type="Proteomes" id="UP000016922">
    <property type="component" value="Unassembled WGS sequence"/>
</dbReference>
<dbReference type="AlphaFoldDB" id="S3E7B4"/>